<keyword evidence="2" id="KW-0436">Ligase</keyword>
<dbReference type="Pfam" id="PF00501">
    <property type="entry name" value="AMP-binding"/>
    <property type="match status" value="1"/>
</dbReference>
<dbReference type="PANTHER" id="PTHR43107:SF15">
    <property type="entry name" value="FATTY ACID TRANSPORT PROTEIN 3, ISOFORM A"/>
    <property type="match status" value="1"/>
</dbReference>
<dbReference type="Pfam" id="PF13193">
    <property type="entry name" value="AMP-binding_C"/>
    <property type="match status" value="1"/>
</dbReference>
<name>A0ABP6QAZ6_9ACTN</name>
<proteinExistence type="inferred from homology"/>
<evidence type="ECO:0000259" key="6">
    <source>
        <dbReference type="Pfam" id="PF13193"/>
    </source>
</evidence>
<dbReference type="InterPro" id="IPR020845">
    <property type="entry name" value="AMP-binding_CS"/>
</dbReference>
<protein>
    <submittedName>
        <fullName evidence="7">AMP-binding protein</fullName>
    </submittedName>
</protein>
<gene>
    <name evidence="7" type="ORF">GCM10010468_36680</name>
</gene>
<evidence type="ECO:0000256" key="1">
    <source>
        <dbReference type="ARBA" id="ARBA00006432"/>
    </source>
</evidence>
<keyword evidence="8" id="KW-1185">Reference proteome</keyword>
<dbReference type="PROSITE" id="PS00455">
    <property type="entry name" value="AMP_BINDING"/>
    <property type="match status" value="1"/>
</dbReference>
<keyword evidence="3" id="KW-0547">Nucleotide-binding</keyword>
<dbReference type="InterPro" id="IPR045851">
    <property type="entry name" value="AMP-bd_C_sf"/>
</dbReference>
<dbReference type="InterPro" id="IPR025110">
    <property type="entry name" value="AMP-bd_C"/>
</dbReference>
<comment type="caution">
    <text evidence="7">The sequence shown here is derived from an EMBL/GenBank/DDBJ whole genome shotgun (WGS) entry which is preliminary data.</text>
</comment>
<accession>A0ABP6QAZ6</accession>
<feature type="domain" description="AMP-binding enzyme C-terminal" evidence="6">
    <location>
        <begin position="414"/>
        <end position="488"/>
    </location>
</feature>
<dbReference type="InterPro" id="IPR042099">
    <property type="entry name" value="ANL_N_sf"/>
</dbReference>
<dbReference type="InterPro" id="IPR000873">
    <property type="entry name" value="AMP-dep_synth/lig_dom"/>
</dbReference>
<sequence length="538" mass="58143">METFAKLLLARADDDRPGLLFEDESCTWAEVVRKARERAPLIRSLSGGPARPGNRAAHIGVLLDNVPEYVFWLAAAALEGAVIVGINPTRRGAELAADIRHTDCDLVVTDAALEPLLAEADVPRLIVGTDGYAEALRDAPRGTGTVPSPADRLLLLFTSGSTGAPKAVSCSQGRLAVIAEMGGTFGITRDSVTYVAMPLCHGNSIMANLAMAVRAGATVVLRRRFSASEFAADVRRHGVTYFNYVGRALAYILAAGHADPGCTLEAAFGTEASAQDRRAFGERFGCSVVEGYGSSEGSIAIRRTPQTPPDALGVAQHGVEILVIDPETGRECPRAVFDEGGRMLNPSAIGELVGLNSSFEGYYNNPAADAERLQDGNYHSGDLGYRDEAGFYYFAGRGGDWLRVDSENFAAAPVERILSRWEPVVMCAVHPVPDARTGDQVMAALELGGPFDPDAFAAFLSAQRDLGTKWAPRFVRIIGRMPLTATNKVDKKPLRAAGWTTGDPVWWRPGRELRYIPFEDHHRLRAEFREHGRENLLP</sequence>
<dbReference type="Gene3D" id="3.40.50.12780">
    <property type="entry name" value="N-terminal domain of ligase-like"/>
    <property type="match status" value="1"/>
</dbReference>
<evidence type="ECO:0000256" key="2">
    <source>
        <dbReference type="ARBA" id="ARBA00022598"/>
    </source>
</evidence>
<dbReference type="RefSeq" id="WP_344829533.1">
    <property type="nucleotide sequence ID" value="NZ_BAAAUV010000008.1"/>
</dbReference>
<keyword evidence="4" id="KW-0067">ATP-binding</keyword>
<evidence type="ECO:0000259" key="5">
    <source>
        <dbReference type="Pfam" id="PF00501"/>
    </source>
</evidence>
<feature type="domain" description="AMP-dependent synthetase/ligase" evidence="5">
    <location>
        <begin position="13"/>
        <end position="337"/>
    </location>
</feature>
<dbReference type="EMBL" id="BAAAUV010000008">
    <property type="protein sequence ID" value="GAA3215348.1"/>
    <property type="molecule type" value="Genomic_DNA"/>
</dbReference>
<comment type="similarity">
    <text evidence="1">Belongs to the ATP-dependent AMP-binding enzyme family.</text>
</comment>
<evidence type="ECO:0000313" key="8">
    <source>
        <dbReference type="Proteomes" id="UP001501237"/>
    </source>
</evidence>
<dbReference type="Gene3D" id="3.30.300.30">
    <property type="match status" value="1"/>
</dbReference>
<evidence type="ECO:0000256" key="4">
    <source>
        <dbReference type="ARBA" id="ARBA00022840"/>
    </source>
</evidence>
<evidence type="ECO:0000256" key="3">
    <source>
        <dbReference type="ARBA" id="ARBA00022741"/>
    </source>
</evidence>
<evidence type="ECO:0000313" key="7">
    <source>
        <dbReference type="EMBL" id="GAA3215348.1"/>
    </source>
</evidence>
<reference evidence="8" key="1">
    <citation type="journal article" date="2019" name="Int. J. Syst. Evol. Microbiol.">
        <title>The Global Catalogue of Microorganisms (GCM) 10K type strain sequencing project: providing services to taxonomists for standard genome sequencing and annotation.</title>
        <authorList>
            <consortium name="The Broad Institute Genomics Platform"/>
            <consortium name="The Broad Institute Genome Sequencing Center for Infectious Disease"/>
            <person name="Wu L."/>
            <person name="Ma J."/>
        </authorList>
    </citation>
    <scope>NUCLEOTIDE SEQUENCE [LARGE SCALE GENOMIC DNA]</scope>
    <source>
        <strain evidence="8">JCM 9377</strain>
    </source>
</reference>
<organism evidence="7 8">
    <name type="scientific">Actinocorallia longicatena</name>
    <dbReference type="NCBI Taxonomy" id="111803"/>
    <lineage>
        <taxon>Bacteria</taxon>
        <taxon>Bacillati</taxon>
        <taxon>Actinomycetota</taxon>
        <taxon>Actinomycetes</taxon>
        <taxon>Streptosporangiales</taxon>
        <taxon>Thermomonosporaceae</taxon>
        <taxon>Actinocorallia</taxon>
    </lineage>
</organism>
<dbReference type="PANTHER" id="PTHR43107">
    <property type="entry name" value="LONG-CHAIN FATTY ACID TRANSPORT PROTEIN"/>
    <property type="match status" value="1"/>
</dbReference>
<dbReference type="SUPFAM" id="SSF56801">
    <property type="entry name" value="Acetyl-CoA synthetase-like"/>
    <property type="match status" value="1"/>
</dbReference>
<dbReference type="Proteomes" id="UP001501237">
    <property type="component" value="Unassembled WGS sequence"/>
</dbReference>